<dbReference type="SUPFAM" id="SSF53850">
    <property type="entry name" value="Periplasmic binding protein-like II"/>
    <property type="match status" value="1"/>
</dbReference>
<evidence type="ECO:0000313" key="7">
    <source>
        <dbReference type="EMBL" id="MFC6360504.1"/>
    </source>
</evidence>
<accession>A0ABW1VKA9</accession>
<dbReference type="NCBIfam" id="TIGR01728">
    <property type="entry name" value="SsuA_fam"/>
    <property type="match status" value="1"/>
</dbReference>
<evidence type="ECO:0000256" key="1">
    <source>
        <dbReference type="ARBA" id="ARBA00004418"/>
    </source>
</evidence>
<protein>
    <submittedName>
        <fullName evidence="7">ABC transporter substrate-binding protein</fullName>
    </submittedName>
</protein>
<dbReference type="InterPro" id="IPR001638">
    <property type="entry name" value="Solute-binding_3/MltF_N"/>
</dbReference>
<dbReference type="PANTHER" id="PTHR30024:SF48">
    <property type="entry name" value="ABC TRANSPORTER SUBSTRATE-BINDING PROTEIN"/>
    <property type="match status" value="1"/>
</dbReference>
<evidence type="ECO:0000256" key="2">
    <source>
        <dbReference type="ARBA" id="ARBA00010742"/>
    </source>
</evidence>
<feature type="domain" description="Solute-binding protein family 3/N-terminal" evidence="6">
    <location>
        <begin position="26"/>
        <end position="241"/>
    </location>
</feature>
<comment type="subcellular location">
    <subcellularLocation>
        <location evidence="1">Periplasm</location>
    </subcellularLocation>
</comment>
<dbReference type="InterPro" id="IPR010067">
    <property type="entry name" value="ABC_SsuA_sub-bd"/>
</dbReference>
<dbReference type="InterPro" id="IPR015168">
    <property type="entry name" value="SsuA/THI5"/>
</dbReference>
<sequence>MKTRTRLAIMLLALAAPLVQAADNVTLRLGDVKGDRLVALKASGELENLPYHLQVSSFDSGAPVQEALNAGALDVGFTGDLPFLYVYAAGAPVKAVGAWQNNPDSIALLSRPGSGIDSLAALKGKRIAVNRGGWGHYLVLGLLKRAGLKPSDVTLRFLGPADGRAALSSGSVDAWAPWEPYLSSALILDHAQRVPDGGGKGIMSGYSFVLAREDAIHSDKRAAISDLLTRLARAQRWALLHPQQFSAALATELHMPRSVTEAWTDSARVTPVVFTSRVQQALQHSADVFFQEKVLPRHVDVSNAFDYSLATAANNIAATPLTPVKEQP</sequence>
<feature type="signal peptide" evidence="5">
    <location>
        <begin position="1"/>
        <end position="21"/>
    </location>
</feature>
<gene>
    <name evidence="7" type="ORF">ACFP73_00030</name>
</gene>
<comment type="similarity">
    <text evidence="2">Belongs to the bacterial solute-binding protein SsuA/TauA family.</text>
</comment>
<dbReference type="Pfam" id="PF09084">
    <property type="entry name" value="NMT1"/>
    <property type="match status" value="1"/>
</dbReference>
<name>A0ABW1VKA9_9GAMM</name>
<evidence type="ECO:0000256" key="3">
    <source>
        <dbReference type="ARBA" id="ARBA00022448"/>
    </source>
</evidence>
<reference evidence="8" key="1">
    <citation type="journal article" date="2019" name="Int. J. Syst. Evol. Microbiol.">
        <title>The Global Catalogue of Microorganisms (GCM) 10K type strain sequencing project: providing services to taxonomists for standard genome sequencing and annotation.</title>
        <authorList>
            <consortium name="The Broad Institute Genomics Platform"/>
            <consortium name="The Broad Institute Genome Sequencing Center for Infectious Disease"/>
            <person name="Wu L."/>
            <person name="Ma J."/>
        </authorList>
    </citation>
    <scope>NUCLEOTIDE SEQUENCE [LARGE SCALE GENOMIC DNA]</scope>
    <source>
        <strain evidence="8">CGMCC 4.1530</strain>
    </source>
</reference>
<dbReference type="PANTHER" id="PTHR30024">
    <property type="entry name" value="ALIPHATIC SULFONATES-BINDING PROTEIN-RELATED"/>
    <property type="match status" value="1"/>
</dbReference>
<keyword evidence="8" id="KW-1185">Reference proteome</keyword>
<keyword evidence="4 5" id="KW-0732">Signal</keyword>
<evidence type="ECO:0000256" key="4">
    <source>
        <dbReference type="ARBA" id="ARBA00022729"/>
    </source>
</evidence>
<keyword evidence="3" id="KW-0813">Transport</keyword>
<dbReference type="RefSeq" id="WP_212709572.1">
    <property type="nucleotide sequence ID" value="NZ_BAAAFW010000087.1"/>
</dbReference>
<dbReference type="Proteomes" id="UP001596215">
    <property type="component" value="Unassembled WGS sequence"/>
</dbReference>
<organism evidence="7 8">
    <name type="scientific">Tatumella punctata</name>
    <dbReference type="NCBI Taxonomy" id="399969"/>
    <lineage>
        <taxon>Bacteria</taxon>
        <taxon>Pseudomonadati</taxon>
        <taxon>Pseudomonadota</taxon>
        <taxon>Gammaproteobacteria</taxon>
        <taxon>Enterobacterales</taxon>
        <taxon>Erwiniaceae</taxon>
        <taxon>Tatumella</taxon>
    </lineage>
</organism>
<evidence type="ECO:0000313" key="8">
    <source>
        <dbReference type="Proteomes" id="UP001596215"/>
    </source>
</evidence>
<evidence type="ECO:0000256" key="5">
    <source>
        <dbReference type="SAM" id="SignalP"/>
    </source>
</evidence>
<dbReference type="Gene3D" id="3.40.190.10">
    <property type="entry name" value="Periplasmic binding protein-like II"/>
    <property type="match status" value="2"/>
</dbReference>
<comment type="caution">
    <text evidence="7">The sequence shown here is derived from an EMBL/GenBank/DDBJ whole genome shotgun (WGS) entry which is preliminary data.</text>
</comment>
<proteinExistence type="inferred from homology"/>
<feature type="chain" id="PRO_5046518146" evidence="5">
    <location>
        <begin position="22"/>
        <end position="328"/>
    </location>
</feature>
<dbReference type="CDD" id="cd13558">
    <property type="entry name" value="PBP2_SsuA_like_2"/>
    <property type="match status" value="1"/>
</dbReference>
<dbReference type="EMBL" id="JBHSUC010000001">
    <property type="protein sequence ID" value="MFC6360504.1"/>
    <property type="molecule type" value="Genomic_DNA"/>
</dbReference>
<dbReference type="SMART" id="SM00062">
    <property type="entry name" value="PBPb"/>
    <property type="match status" value="1"/>
</dbReference>
<evidence type="ECO:0000259" key="6">
    <source>
        <dbReference type="SMART" id="SM00062"/>
    </source>
</evidence>